<protein>
    <submittedName>
        <fullName evidence="1">Uncharacterized protein</fullName>
    </submittedName>
</protein>
<organism evidence="1 2">
    <name type="scientific">Parelaphostrongylus tenuis</name>
    <name type="common">Meningeal worm</name>
    <dbReference type="NCBI Taxonomy" id="148309"/>
    <lineage>
        <taxon>Eukaryota</taxon>
        <taxon>Metazoa</taxon>
        <taxon>Ecdysozoa</taxon>
        <taxon>Nematoda</taxon>
        <taxon>Chromadorea</taxon>
        <taxon>Rhabditida</taxon>
        <taxon>Rhabditina</taxon>
        <taxon>Rhabditomorpha</taxon>
        <taxon>Strongyloidea</taxon>
        <taxon>Metastrongylidae</taxon>
        <taxon>Parelaphostrongylus</taxon>
    </lineage>
</organism>
<reference evidence="1" key="1">
    <citation type="submission" date="2021-06" db="EMBL/GenBank/DDBJ databases">
        <title>Parelaphostrongylus tenuis whole genome reference sequence.</title>
        <authorList>
            <person name="Garwood T.J."/>
            <person name="Larsen P.A."/>
            <person name="Fountain-Jones N.M."/>
            <person name="Garbe J.R."/>
            <person name="Macchietto M.G."/>
            <person name="Kania S.A."/>
            <person name="Gerhold R.W."/>
            <person name="Richards J.E."/>
            <person name="Wolf T.M."/>
        </authorList>
    </citation>
    <scope>NUCLEOTIDE SEQUENCE</scope>
    <source>
        <strain evidence="1">MNPRO001-30</strain>
        <tissue evidence="1">Meninges</tissue>
    </source>
</reference>
<dbReference type="Proteomes" id="UP001196413">
    <property type="component" value="Unassembled WGS sequence"/>
</dbReference>
<sequence>MKTQFMKKPTGSLMNMIGLDDSDYEDIHPFREVCRDVILIMWNISEGKYTTIDTVSNTA</sequence>
<dbReference type="AlphaFoldDB" id="A0AAD5R570"/>
<evidence type="ECO:0000313" key="2">
    <source>
        <dbReference type="Proteomes" id="UP001196413"/>
    </source>
</evidence>
<comment type="caution">
    <text evidence="1">The sequence shown here is derived from an EMBL/GenBank/DDBJ whole genome shotgun (WGS) entry which is preliminary data.</text>
</comment>
<name>A0AAD5R570_PARTN</name>
<keyword evidence="2" id="KW-1185">Reference proteome</keyword>
<accession>A0AAD5R570</accession>
<dbReference type="EMBL" id="JAHQIW010006461">
    <property type="protein sequence ID" value="KAJ1369224.1"/>
    <property type="molecule type" value="Genomic_DNA"/>
</dbReference>
<evidence type="ECO:0000313" key="1">
    <source>
        <dbReference type="EMBL" id="KAJ1369224.1"/>
    </source>
</evidence>
<proteinExistence type="predicted"/>
<gene>
    <name evidence="1" type="ORF">KIN20_030635</name>
</gene>